<dbReference type="PANTHER" id="PTHR10037:SF62">
    <property type="entry name" value="SODIUM CHANNEL PROTEIN 60E"/>
    <property type="match status" value="1"/>
</dbReference>
<accession>A0A812LF92</accession>
<dbReference type="Gene3D" id="3.80.10.10">
    <property type="entry name" value="Ribonuclease Inhibitor"/>
    <property type="match status" value="1"/>
</dbReference>
<evidence type="ECO:0000256" key="3">
    <source>
        <dbReference type="ARBA" id="ARBA00022989"/>
    </source>
</evidence>
<feature type="non-terminal residue" evidence="8">
    <location>
        <position position="1"/>
    </location>
</feature>
<keyword evidence="3 6" id="KW-1133">Transmembrane helix</keyword>
<evidence type="ECO:0000256" key="4">
    <source>
        <dbReference type="ARBA" id="ARBA00023136"/>
    </source>
</evidence>
<organism evidence="8 9">
    <name type="scientific">Symbiodinium necroappetens</name>
    <dbReference type="NCBI Taxonomy" id="1628268"/>
    <lineage>
        <taxon>Eukaryota</taxon>
        <taxon>Sar</taxon>
        <taxon>Alveolata</taxon>
        <taxon>Dinophyceae</taxon>
        <taxon>Suessiales</taxon>
        <taxon>Symbiodiniaceae</taxon>
        <taxon>Symbiodinium</taxon>
    </lineage>
</organism>
<dbReference type="Gene3D" id="1.10.287.70">
    <property type="match status" value="1"/>
</dbReference>
<feature type="region of interest" description="Disordered" evidence="5">
    <location>
        <begin position="1"/>
        <end position="21"/>
    </location>
</feature>
<dbReference type="Proteomes" id="UP000601435">
    <property type="component" value="Unassembled WGS sequence"/>
</dbReference>
<feature type="compositionally biased region" description="Low complexity" evidence="5">
    <location>
        <begin position="220"/>
        <end position="230"/>
    </location>
</feature>
<dbReference type="OrthoDB" id="416585at2759"/>
<feature type="transmembrane region" description="Helical" evidence="6">
    <location>
        <begin position="537"/>
        <end position="561"/>
    </location>
</feature>
<dbReference type="InterPro" id="IPR005821">
    <property type="entry name" value="Ion_trans_dom"/>
</dbReference>
<dbReference type="SUPFAM" id="SSF81324">
    <property type="entry name" value="Voltage-gated potassium channels"/>
    <property type="match status" value="1"/>
</dbReference>
<proteinExistence type="predicted"/>
<dbReference type="InterPro" id="IPR032675">
    <property type="entry name" value="LRR_dom_sf"/>
</dbReference>
<name>A0A812LF92_9DINO</name>
<dbReference type="AlphaFoldDB" id="A0A812LF92"/>
<protein>
    <submittedName>
        <fullName evidence="8">CACNA1H protein</fullName>
    </submittedName>
</protein>
<sequence>MIRRTGRGDLVPKRRPEKEPLPPELATRLARLDPWSEELNFRHACLGQTGTVHLAPFIKCLQSLQILELCGNYIGSKGIAPLVKMLETQWDLKYLGLAWNGLGDESCRHLADKQTDRVRNIVGLLKMSDEMCLADDEKPEALHRSRCAVPGLPLRELQDQFSPPECEPDDLPGIVARNHDQVMQKLRRQELLLNELLVRRPGSRSMSTPPTPKPTDVGESPATSSRSSQSRLHRPRRPSGGSFTPTLFVSYTEQDLEVKAGASEVHGTTIRRKFASMRVENPADTATTDSILSRSCRGVYRTIAAIVHSTFFDAFFTLVVIANTAFIGLDVQYTIWNDGIQPAFFYVGNYVFSTLFAVELFLRLYVERWALYCGEDWMWGWLDTFIVLTALWDIVVDVWMASQQGAESVADMSGLRAFRIIRITRIVKAVRLMRIFRFVMALRMLVGSIVNTLKSLFWALVLLILIVYVFGVIFSQAVNDFLQDQEPDAPTVTEQGREVLQARFGTVLDAMLSLFMSITNGISYVELLTPLAALSGLWIFVFLFYMSFTYFAVLNVVTGVFCHSAIESAQNDHAAVVQNILENKESHMRKLRQLFSKFNAETGSDELDAIITFPMFEEKINTPAVREYFESLNLALRDRLDTEVRLVSRL</sequence>
<dbReference type="Gene3D" id="1.20.120.350">
    <property type="entry name" value="Voltage-gated potassium channels. Chain C"/>
    <property type="match status" value="1"/>
</dbReference>
<feature type="transmembrane region" description="Helical" evidence="6">
    <location>
        <begin position="343"/>
        <end position="366"/>
    </location>
</feature>
<dbReference type="Pfam" id="PF00520">
    <property type="entry name" value="Ion_trans"/>
    <property type="match status" value="1"/>
</dbReference>
<evidence type="ECO:0000256" key="5">
    <source>
        <dbReference type="SAM" id="MobiDB-lite"/>
    </source>
</evidence>
<comment type="subcellular location">
    <subcellularLocation>
        <location evidence="1">Membrane</location>
        <topology evidence="1">Multi-pass membrane protein</topology>
    </subcellularLocation>
</comment>
<dbReference type="GO" id="GO:0005248">
    <property type="term" value="F:voltage-gated sodium channel activity"/>
    <property type="evidence" value="ECO:0007669"/>
    <property type="project" value="TreeGrafter"/>
</dbReference>
<evidence type="ECO:0000313" key="9">
    <source>
        <dbReference type="Proteomes" id="UP000601435"/>
    </source>
</evidence>
<gene>
    <name evidence="8" type="primary">CACNA1H</name>
    <name evidence="8" type="ORF">SNEC2469_LOCUS4515</name>
</gene>
<dbReference type="PANTHER" id="PTHR10037">
    <property type="entry name" value="VOLTAGE-GATED CATION CHANNEL CALCIUM AND SODIUM"/>
    <property type="match status" value="1"/>
</dbReference>
<evidence type="ECO:0000256" key="2">
    <source>
        <dbReference type="ARBA" id="ARBA00022692"/>
    </source>
</evidence>
<keyword evidence="4 6" id="KW-0472">Membrane</keyword>
<feature type="domain" description="Ion transport" evidence="7">
    <location>
        <begin position="310"/>
        <end position="562"/>
    </location>
</feature>
<dbReference type="InterPro" id="IPR043203">
    <property type="entry name" value="VGCC_Ca_Na"/>
</dbReference>
<keyword evidence="9" id="KW-1185">Reference proteome</keyword>
<feature type="transmembrane region" description="Helical" evidence="6">
    <location>
        <begin position="507"/>
        <end position="525"/>
    </location>
</feature>
<evidence type="ECO:0000256" key="6">
    <source>
        <dbReference type="SAM" id="Phobius"/>
    </source>
</evidence>
<evidence type="ECO:0000259" key="7">
    <source>
        <dbReference type="Pfam" id="PF00520"/>
    </source>
</evidence>
<feature type="transmembrane region" description="Helical" evidence="6">
    <location>
        <begin position="311"/>
        <end position="331"/>
    </location>
</feature>
<dbReference type="InterPro" id="IPR027359">
    <property type="entry name" value="Volt_channel_dom_sf"/>
</dbReference>
<comment type="caution">
    <text evidence="8">The sequence shown here is derived from an EMBL/GenBank/DDBJ whole genome shotgun (WGS) entry which is preliminary data.</text>
</comment>
<feature type="region of interest" description="Disordered" evidence="5">
    <location>
        <begin position="197"/>
        <end position="245"/>
    </location>
</feature>
<dbReference type="SUPFAM" id="SSF52047">
    <property type="entry name" value="RNI-like"/>
    <property type="match status" value="1"/>
</dbReference>
<evidence type="ECO:0000256" key="1">
    <source>
        <dbReference type="ARBA" id="ARBA00004141"/>
    </source>
</evidence>
<feature type="transmembrane region" description="Helical" evidence="6">
    <location>
        <begin position="378"/>
        <end position="396"/>
    </location>
</feature>
<keyword evidence="2 6" id="KW-0812">Transmembrane</keyword>
<feature type="transmembrane region" description="Helical" evidence="6">
    <location>
        <begin position="456"/>
        <end position="474"/>
    </location>
</feature>
<dbReference type="EMBL" id="CAJNJA010009035">
    <property type="protein sequence ID" value="CAE7242553.1"/>
    <property type="molecule type" value="Genomic_DNA"/>
</dbReference>
<dbReference type="GO" id="GO:0001518">
    <property type="term" value="C:voltage-gated sodium channel complex"/>
    <property type="evidence" value="ECO:0007669"/>
    <property type="project" value="TreeGrafter"/>
</dbReference>
<evidence type="ECO:0000313" key="8">
    <source>
        <dbReference type="EMBL" id="CAE7242553.1"/>
    </source>
</evidence>
<reference evidence="8" key="1">
    <citation type="submission" date="2021-02" db="EMBL/GenBank/DDBJ databases">
        <authorList>
            <person name="Dougan E. K."/>
            <person name="Rhodes N."/>
            <person name="Thang M."/>
            <person name="Chan C."/>
        </authorList>
    </citation>
    <scope>NUCLEOTIDE SEQUENCE</scope>
</reference>